<dbReference type="Pfam" id="PF04321">
    <property type="entry name" value="RmlD_sub_bind"/>
    <property type="match status" value="1"/>
</dbReference>
<dbReference type="InterPro" id="IPR029903">
    <property type="entry name" value="RmlD-like-bd"/>
</dbReference>
<reference evidence="8" key="1">
    <citation type="submission" date="2020-12" db="EMBL/GenBank/DDBJ databases">
        <title>Taurinivorans muris gen. nov., sp. nov., fundamental and realized metabolic niche of a ubiquitous sulfidogenic bacterium in the murine intestine.</title>
        <authorList>
            <person name="Ye H."/>
            <person name="Hanson B.T."/>
            <person name="Loy A."/>
        </authorList>
    </citation>
    <scope>NUCLEOTIDE SEQUENCE</scope>
    <source>
        <strain evidence="8">LT0009</strain>
    </source>
</reference>
<dbReference type="GO" id="GO:0008831">
    <property type="term" value="F:dTDP-4-dehydrorhamnose reductase activity"/>
    <property type="evidence" value="ECO:0007669"/>
    <property type="project" value="UniProtKB-EC"/>
</dbReference>
<protein>
    <recommendedName>
        <fullName evidence="4 6">dTDP-4-dehydrorhamnose reductase</fullName>
        <ecNumber evidence="3 6">1.1.1.133</ecNumber>
    </recommendedName>
</protein>
<keyword evidence="6 8" id="KW-0560">Oxidoreductase</keyword>
<evidence type="ECO:0000256" key="5">
    <source>
        <dbReference type="ARBA" id="ARBA00048200"/>
    </source>
</evidence>
<organism evidence="8 9">
    <name type="scientific">Taurinivorans muris</name>
    <dbReference type="NCBI Taxonomy" id="2787751"/>
    <lineage>
        <taxon>Bacteria</taxon>
        <taxon>Pseudomonadati</taxon>
        <taxon>Thermodesulfobacteriota</taxon>
        <taxon>Desulfovibrionia</taxon>
        <taxon>Desulfovibrionales</taxon>
        <taxon>Desulfovibrionaceae</taxon>
        <taxon>Taurinivorans</taxon>
    </lineage>
</organism>
<dbReference type="PANTHER" id="PTHR10491:SF4">
    <property type="entry name" value="METHIONINE ADENOSYLTRANSFERASE 2 SUBUNIT BETA"/>
    <property type="match status" value="1"/>
</dbReference>
<evidence type="ECO:0000256" key="3">
    <source>
        <dbReference type="ARBA" id="ARBA00012929"/>
    </source>
</evidence>
<keyword evidence="9" id="KW-1185">Reference proteome</keyword>
<evidence type="ECO:0000313" key="8">
    <source>
        <dbReference type="EMBL" id="UWX05827.1"/>
    </source>
</evidence>
<gene>
    <name evidence="8" type="primary">rfbD</name>
    <name evidence="8" type="ORF">JBF11_00405</name>
</gene>
<keyword evidence="6" id="KW-0521">NADP</keyword>
<evidence type="ECO:0000313" key="9">
    <source>
        <dbReference type="Proteomes" id="UP001058120"/>
    </source>
</evidence>
<evidence type="ECO:0000256" key="2">
    <source>
        <dbReference type="ARBA" id="ARBA00010944"/>
    </source>
</evidence>
<proteinExistence type="inferred from homology"/>
<dbReference type="NCBIfam" id="TIGR01214">
    <property type="entry name" value="rmlD"/>
    <property type="match status" value="1"/>
</dbReference>
<dbReference type="InterPro" id="IPR036291">
    <property type="entry name" value="NAD(P)-bd_dom_sf"/>
</dbReference>
<dbReference type="PANTHER" id="PTHR10491">
    <property type="entry name" value="DTDP-4-DEHYDRORHAMNOSE REDUCTASE"/>
    <property type="match status" value="1"/>
</dbReference>
<dbReference type="Gene3D" id="3.90.25.10">
    <property type="entry name" value="UDP-galactose 4-epimerase, domain 1"/>
    <property type="match status" value="1"/>
</dbReference>
<dbReference type="CDD" id="cd05254">
    <property type="entry name" value="dTDP_HR_like_SDR_e"/>
    <property type="match status" value="1"/>
</dbReference>
<sequence>MEEKKILVLGGKTGMLGQALVKTGLAQGYDVATLGREDGDMTDFEFLKEKIRQVNPHCIFNAVAYTAVDNAEDDEQNAVTVNKRLPEMLAVILKDLPVYLIHYSTDFVFSGRQRNLPYTEKDSTEPLSVYGATKLAGEQALSKLDSCAVLRTAWLFGEGRKNFVSTILKFAQERDALRVVADQFGSPTYTRDLAEMSFLIMKNHGVGLFHAVNSGQASWCDLASEAVKLFNLPTFVEPIETKDWVQKAVRPKYSVLSTQKLQQLYGYVPRPWTQALQEYIFENMETLKIR</sequence>
<dbReference type="InterPro" id="IPR005913">
    <property type="entry name" value="dTDP_dehydrorham_reduct"/>
</dbReference>
<dbReference type="EMBL" id="CP065938">
    <property type="protein sequence ID" value="UWX05827.1"/>
    <property type="molecule type" value="Genomic_DNA"/>
</dbReference>
<comment type="pathway">
    <text evidence="1 6">Carbohydrate biosynthesis; dTDP-L-rhamnose biosynthesis.</text>
</comment>
<dbReference type="EC" id="1.1.1.133" evidence="3 6"/>
<accession>A0ABY5Y291</accession>
<feature type="domain" description="RmlD-like substrate binding" evidence="7">
    <location>
        <begin position="5"/>
        <end position="280"/>
    </location>
</feature>
<name>A0ABY5Y291_9BACT</name>
<comment type="similarity">
    <text evidence="2 6">Belongs to the dTDP-4-dehydrorhamnose reductase family.</text>
</comment>
<evidence type="ECO:0000256" key="1">
    <source>
        <dbReference type="ARBA" id="ARBA00004781"/>
    </source>
</evidence>
<comment type="function">
    <text evidence="6">Catalyzes the reduction of dTDP-6-deoxy-L-lyxo-4-hexulose to yield dTDP-L-rhamnose.</text>
</comment>
<dbReference type="SUPFAM" id="SSF51735">
    <property type="entry name" value="NAD(P)-binding Rossmann-fold domains"/>
    <property type="match status" value="1"/>
</dbReference>
<dbReference type="Proteomes" id="UP001058120">
    <property type="component" value="Chromosome"/>
</dbReference>
<dbReference type="RefSeq" id="WP_334315418.1">
    <property type="nucleotide sequence ID" value="NZ_CP065938.1"/>
</dbReference>
<comment type="catalytic activity">
    <reaction evidence="5">
        <text>dTDP-beta-L-rhamnose + NADP(+) = dTDP-4-dehydro-beta-L-rhamnose + NADPH + H(+)</text>
        <dbReference type="Rhea" id="RHEA:21796"/>
        <dbReference type="ChEBI" id="CHEBI:15378"/>
        <dbReference type="ChEBI" id="CHEBI:57510"/>
        <dbReference type="ChEBI" id="CHEBI:57783"/>
        <dbReference type="ChEBI" id="CHEBI:58349"/>
        <dbReference type="ChEBI" id="CHEBI:62830"/>
        <dbReference type="EC" id="1.1.1.133"/>
    </reaction>
</comment>
<evidence type="ECO:0000256" key="4">
    <source>
        <dbReference type="ARBA" id="ARBA00017099"/>
    </source>
</evidence>
<dbReference type="Gene3D" id="3.40.50.720">
    <property type="entry name" value="NAD(P)-binding Rossmann-like Domain"/>
    <property type="match status" value="1"/>
</dbReference>
<evidence type="ECO:0000256" key="6">
    <source>
        <dbReference type="RuleBase" id="RU364082"/>
    </source>
</evidence>
<evidence type="ECO:0000259" key="7">
    <source>
        <dbReference type="Pfam" id="PF04321"/>
    </source>
</evidence>